<comment type="similarity">
    <text evidence="1 9">Belongs to the guanylate kinase family.</text>
</comment>
<evidence type="ECO:0000256" key="5">
    <source>
        <dbReference type="ARBA" id="ARBA00022741"/>
    </source>
</evidence>
<dbReference type="HAMAP" id="MF_00328">
    <property type="entry name" value="Guanylate_kinase"/>
    <property type="match status" value="1"/>
</dbReference>
<dbReference type="RefSeq" id="WP_281000045.1">
    <property type="nucleotide sequence ID" value="NZ_CP069362.1"/>
</dbReference>
<feature type="domain" description="Guanylate kinase-like" evidence="10">
    <location>
        <begin position="4"/>
        <end position="183"/>
    </location>
</feature>
<keyword evidence="9" id="KW-0963">Cytoplasm</keyword>
<dbReference type="InterPro" id="IPR017665">
    <property type="entry name" value="Guanylate_kinase"/>
</dbReference>
<dbReference type="SUPFAM" id="SSF52540">
    <property type="entry name" value="P-loop containing nucleoside triphosphate hydrolases"/>
    <property type="match status" value="1"/>
</dbReference>
<evidence type="ECO:0000256" key="6">
    <source>
        <dbReference type="ARBA" id="ARBA00022777"/>
    </source>
</evidence>
<dbReference type="InterPro" id="IPR027417">
    <property type="entry name" value="P-loop_NTPase"/>
</dbReference>
<keyword evidence="4 9" id="KW-0808">Transferase</keyword>
<evidence type="ECO:0000256" key="9">
    <source>
        <dbReference type="HAMAP-Rule" id="MF_00328"/>
    </source>
</evidence>
<keyword evidence="5 9" id="KW-0547">Nucleotide-binding</keyword>
<dbReference type="Proteomes" id="UP001232493">
    <property type="component" value="Chromosome"/>
</dbReference>
<comment type="catalytic activity">
    <reaction evidence="9">
        <text>GMP + ATP = GDP + ADP</text>
        <dbReference type="Rhea" id="RHEA:20780"/>
        <dbReference type="ChEBI" id="CHEBI:30616"/>
        <dbReference type="ChEBI" id="CHEBI:58115"/>
        <dbReference type="ChEBI" id="CHEBI:58189"/>
        <dbReference type="ChEBI" id="CHEBI:456216"/>
        <dbReference type="EC" id="2.7.4.8"/>
    </reaction>
</comment>
<organism evidence="11 12">
    <name type="scientific">Marinitoga aeolica</name>
    <dbReference type="NCBI Taxonomy" id="2809031"/>
    <lineage>
        <taxon>Bacteria</taxon>
        <taxon>Thermotogati</taxon>
        <taxon>Thermotogota</taxon>
        <taxon>Thermotogae</taxon>
        <taxon>Petrotogales</taxon>
        <taxon>Petrotogaceae</taxon>
        <taxon>Marinitoga</taxon>
    </lineage>
</organism>
<evidence type="ECO:0000256" key="1">
    <source>
        <dbReference type="ARBA" id="ARBA00005790"/>
    </source>
</evidence>
<evidence type="ECO:0000256" key="8">
    <source>
        <dbReference type="ARBA" id="ARBA00030128"/>
    </source>
</evidence>
<evidence type="ECO:0000256" key="4">
    <source>
        <dbReference type="ARBA" id="ARBA00022679"/>
    </source>
</evidence>
<dbReference type="EMBL" id="CP069362">
    <property type="protein sequence ID" value="WGS65531.1"/>
    <property type="molecule type" value="Genomic_DNA"/>
</dbReference>
<dbReference type="PROSITE" id="PS50052">
    <property type="entry name" value="GUANYLATE_KINASE_2"/>
    <property type="match status" value="1"/>
</dbReference>
<sequence length="207" mass="23810">MTKGILYVVSGPSGVGKSSIIKNAMSKLEGFSFSISYTTRPPRPGEKDGKDYFFIDEKTFDKMVENDEFLEYAEVHGHKYGTSKKYIKDKINEGMNIVLDIDVQGALNVVKKMPKETVLIFIAPPSYSELKKRLMNRGTEKEKDLKIRLADAKWELSKINEFDYLIVNEDLNEAINQLISIFIAEQIKTERVTEHLGKYSFFKFEEE</sequence>
<dbReference type="NCBIfam" id="TIGR03263">
    <property type="entry name" value="guanyl_kin"/>
    <property type="match status" value="1"/>
</dbReference>
<evidence type="ECO:0000313" key="12">
    <source>
        <dbReference type="Proteomes" id="UP001232493"/>
    </source>
</evidence>
<dbReference type="InterPro" id="IPR008145">
    <property type="entry name" value="GK/Ca_channel_bsu"/>
</dbReference>
<evidence type="ECO:0000259" key="10">
    <source>
        <dbReference type="PROSITE" id="PS50052"/>
    </source>
</evidence>
<comment type="subcellular location">
    <subcellularLocation>
        <location evidence="9">Cytoplasm</location>
    </subcellularLocation>
</comment>
<keyword evidence="12" id="KW-1185">Reference proteome</keyword>
<feature type="binding site" evidence="9">
    <location>
        <begin position="11"/>
        <end position="18"/>
    </location>
    <ligand>
        <name>ATP</name>
        <dbReference type="ChEBI" id="CHEBI:30616"/>
    </ligand>
</feature>
<dbReference type="PANTHER" id="PTHR23117:SF13">
    <property type="entry name" value="GUANYLATE KINASE"/>
    <property type="match status" value="1"/>
</dbReference>
<dbReference type="SMART" id="SM00072">
    <property type="entry name" value="GuKc"/>
    <property type="match status" value="1"/>
</dbReference>
<accession>A0ABY8PSB2</accession>
<dbReference type="Gene3D" id="3.40.50.300">
    <property type="entry name" value="P-loop containing nucleotide triphosphate hydrolases"/>
    <property type="match status" value="1"/>
</dbReference>
<gene>
    <name evidence="9 11" type="primary">gmk</name>
    <name evidence="11" type="ORF">JRV97_02970</name>
</gene>
<evidence type="ECO:0000256" key="3">
    <source>
        <dbReference type="ARBA" id="ARBA00016296"/>
    </source>
</evidence>
<keyword evidence="6 9" id="KW-0418">Kinase</keyword>
<reference evidence="11 12" key="1">
    <citation type="submission" date="2021-02" db="EMBL/GenBank/DDBJ databases">
        <title>Characterization of Marinitoga sp. nov. str. BP5-C20A.</title>
        <authorList>
            <person name="Erauso G."/>
            <person name="Postec A."/>
        </authorList>
    </citation>
    <scope>NUCLEOTIDE SEQUENCE [LARGE SCALE GENOMIC DNA]</scope>
    <source>
        <strain evidence="11 12">BP5-C20A</strain>
    </source>
</reference>
<protein>
    <recommendedName>
        <fullName evidence="3 9">Guanylate kinase</fullName>
        <ecNumber evidence="2 9">2.7.4.8</ecNumber>
    </recommendedName>
    <alternativeName>
        <fullName evidence="8 9">GMP kinase</fullName>
    </alternativeName>
</protein>
<dbReference type="Gene3D" id="3.30.63.10">
    <property type="entry name" value="Guanylate Kinase phosphate binding domain"/>
    <property type="match status" value="1"/>
</dbReference>
<keyword evidence="7 9" id="KW-0067">ATP-binding</keyword>
<evidence type="ECO:0000256" key="2">
    <source>
        <dbReference type="ARBA" id="ARBA00012961"/>
    </source>
</evidence>
<dbReference type="PROSITE" id="PS00856">
    <property type="entry name" value="GUANYLATE_KINASE_1"/>
    <property type="match status" value="1"/>
</dbReference>
<evidence type="ECO:0000256" key="7">
    <source>
        <dbReference type="ARBA" id="ARBA00022840"/>
    </source>
</evidence>
<dbReference type="PANTHER" id="PTHR23117">
    <property type="entry name" value="GUANYLATE KINASE-RELATED"/>
    <property type="match status" value="1"/>
</dbReference>
<dbReference type="Pfam" id="PF00625">
    <property type="entry name" value="Guanylate_kin"/>
    <property type="match status" value="1"/>
</dbReference>
<proteinExistence type="inferred from homology"/>
<dbReference type="GO" id="GO:0004385">
    <property type="term" value="F:GMP kinase activity"/>
    <property type="evidence" value="ECO:0007669"/>
    <property type="project" value="UniProtKB-EC"/>
</dbReference>
<evidence type="ECO:0000313" key="11">
    <source>
        <dbReference type="EMBL" id="WGS65531.1"/>
    </source>
</evidence>
<dbReference type="CDD" id="cd00071">
    <property type="entry name" value="GMPK"/>
    <property type="match status" value="1"/>
</dbReference>
<dbReference type="EC" id="2.7.4.8" evidence="2 9"/>
<name>A0ABY8PSB2_9BACT</name>
<comment type="function">
    <text evidence="9">Essential for recycling GMP and indirectly, cGMP.</text>
</comment>
<dbReference type="InterPro" id="IPR008144">
    <property type="entry name" value="Guanylate_kin-like_dom"/>
</dbReference>
<dbReference type="InterPro" id="IPR020590">
    <property type="entry name" value="Guanylate_kinase_CS"/>
</dbReference>